<gene>
    <name evidence="11" type="ORF">SAMN05421766_102710</name>
</gene>
<dbReference type="PROSITE" id="PS50005">
    <property type="entry name" value="TPR"/>
    <property type="match status" value="1"/>
</dbReference>
<feature type="transmembrane region" description="Helical" evidence="9">
    <location>
        <begin position="413"/>
        <end position="433"/>
    </location>
</feature>
<dbReference type="SUPFAM" id="SSF48452">
    <property type="entry name" value="TPR-like"/>
    <property type="match status" value="2"/>
</dbReference>
<keyword evidence="3" id="KW-0597">Phosphoprotein</keyword>
<dbReference type="InterPro" id="IPR019734">
    <property type="entry name" value="TPR_rpt"/>
</dbReference>
<sequence>MSFVKAKFLTFNLLPKFGIMLFGWAFLFSPCLEAQNRAKDSIESLIKEMRELPDFSLKDSLHIDLLNELAKEQRFYHTDSLLSLSQQALTYSRSIYYKKGEGEALIGVGNYYSDKGNHKKSIDYLQKALSLGQKINNSKLILRARNNLAMQYSYVGDYAQSLIHYLKGIDLAHETDNKFMLSVMNENVANLYASQKDYTQALTFYKEVKKLNEELGDEIVSAETMSNMGSTYADIGDLEHAMYNINSSIAVFERHGIMEWLAYAYETKGKIYLKGGKNEWALYWYRQSEMLHEKLQDERGKIELLNGMSKAYLRMNRDSIAEHYAREAYKISTVIKDMEGSQQCAKTLYEVHKNKGEFEKALKYHEIYQTLSDTLSRNENKKSLTMLMTKMEHEKQKVDLIAENKKQLDTQRAYVNVALGILFIFIVVTLLVGRSEKIQKNLNAELKKKTKDLEKNELELQEINRTKDKLFSIIGHDLRGPIGAFQGLLKLFKNGEIEQSEFMGFMPKLANDIDHISFTLNNLLTWGQTQMNGAITQPAVVALDSLVKDNIDLLSETAKNKSIRLISHLNSNTLTWSDSNQIDIVIRNLISNAIKFTPENGMVTISAIELNQQWQISIRDTGVGMDQDTIEKLFITTSSVTTYGTNNEKGTGLGLSLCKEMVEKNNGTIWVESSLRKGSTFHFTLPKANKNYQKTA</sequence>
<keyword evidence="4" id="KW-0808">Transferase</keyword>
<dbReference type="EMBL" id="FTOB01000002">
    <property type="protein sequence ID" value="SIS55562.1"/>
    <property type="molecule type" value="Genomic_DNA"/>
</dbReference>
<evidence type="ECO:0000256" key="8">
    <source>
        <dbReference type="SAM" id="Coils"/>
    </source>
</evidence>
<keyword evidence="9" id="KW-1133">Transmembrane helix</keyword>
<evidence type="ECO:0000256" key="2">
    <source>
        <dbReference type="ARBA" id="ARBA00012438"/>
    </source>
</evidence>
<keyword evidence="8" id="KW-0175">Coiled coil</keyword>
<evidence type="ECO:0000313" key="11">
    <source>
        <dbReference type="EMBL" id="SIS55562.1"/>
    </source>
</evidence>
<dbReference type="Gene3D" id="3.30.565.10">
    <property type="entry name" value="Histidine kinase-like ATPase, C-terminal domain"/>
    <property type="match status" value="1"/>
</dbReference>
<dbReference type="Pfam" id="PF02518">
    <property type="entry name" value="HATPase_c"/>
    <property type="match status" value="1"/>
</dbReference>
<dbReference type="RefSeq" id="WP_076454535.1">
    <property type="nucleotide sequence ID" value="NZ_FTOB01000002.1"/>
</dbReference>
<keyword evidence="9" id="KW-0472">Membrane</keyword>
<dbReference type="Gene3D" id="1.25.40.10">
    <property type="entry name" value="Tetratricopeptide repeat domain"/>
    <property type="match status" value="2"/>
</dbReference>
<proteinExistence type="predicted"/>
<dbReference type="InterPro" id="IPR036097">
    <property type="entry name" value="HisK_dim/P_sf"/>
</dbReference>
<comment type="catalytic activity">
    <reaction evidence="1">
        <text>ATP + protein L-histidine = ADP + protein N-phospho-L-histidine.</text>
        <dbReference type="EC" id="2.7.13.3"/>
    </reaction>
</comment>
<keyword evidence="12" id="KW-1185">Reference proteome</keyword>
<dbReference type="SMART" id="SM00028">
    <property type="entry name" value="TPR"/>
    <property type="match status" value="5"/>
</dbReference>
<dbReference type="PROSITE" id="PS50109">
    <property type="entry name" value="HIS_KIN"/>
    <property type="match status" value="1"/>
</dbReference>
<evidence type="ECO:0000256" key="5">
    <source>
        <dbReference type="ARBA" id="ARBA00022777"/>
    </source>
</evidence>
<dbReference type="CDD" id="cd00075">
    <property type="entry name" value="HATPase"/>
    <property type="match status" value="1"/>
</dbReference>
<evidence type="ECO:0000256" key="7">
    <source>
        <dbReference type="PROSITE-ProRule" id="PRU00339"/>
    </source>
</evidence>
<evidence type="ECO:0000313" key="12">
    <source>
        <dbReference type="Proteomes" id="UP000185728"/>
    </source>
</evidence>
<protein>
    <recommendedName>
        <fullName evidence="2">histidine kinase</fullName>
        <ecNumber evidence="2">2.7.13.3</ecNumber>
    </recommendedName>
</protein>
<feature type="coiled-coil region" evidence="8">
    <location>
        <begin position="436"/>
        <end position="466"/>
    </location>
</feature>
<dbReference type="SUPFAM" id="SSF47384">
    <property type="entry name" value="Homodimeric domain of signal transducing histidine kinase"/>
    <property type="match status" value="1"/>
</dbReference>
<dbReference type="Gene3D" id="1.10.287.130">
    <property type="match status" value="1"/>
</dbReference>
<evidence type="ECO:0000256" key="6">
    <source>
        <dbReference type="ARBA" id="ARBA00023012"/>
    </source>
</evidence>
<reference evidence="11 12" key="1">
    <citation type="submission" date="2017-01" db="EMBL/GenBank/DDBJ databases">
        <authorList>
            <person name="Varghese N."/>
            <person name="Submissions S."/>
        </authorList>
    </citation>
    <scope>NUCLEOTIDE SEQUENCE [LARGE SCALE GENOMIC DNA]</scope>
    <source>
        <strain evidence="11 12">DSM 2061</strain>
    </source>
</reference>
<evidence type="ECO:0000256" key="9">
    <source>
        <dbReference type="SAM" id="Phobius"/>
    </source>
</evidence>
<keyword evidence="7" id="KW-0802">TPR repeat</keyword>
<dbReference type="EC" id="2.7.13.3" evidence="2"/>
<dbReference type="Proteomes" id="UP000185728">
    <property type="component" value="Unassembled WGS sequence"/>
</dbReference>
<dbReference type="SUPFAM" id="SSF55874">
    <property type="entry name" value="ATPase domain of HSP90 chaperone/DNA topoisomerase II/histidine kinase"/>
    <property type="match status" value="1"/>
</dbReference>
<dbReference type="PRINTS" id="PR00344">
    <property type="entry name" value="BCTRLSENSOR"/>
</dbReference>
<dbReference type="CDD" id="cd00082">
    <property type="entry name" value="HisKA"/>
    <property type="match status" value="1"/>
</dbReference>
<evidence type="ECO:0000256" key="4">
    <source>
        <dbReference type="ARBA" id="ARBA00022679"/>
    </source>
</evidence>
<dbReference type="InterPro" id="IPR011990">
    <property type="entry name" value="TPR-like_helical_dom_sf"/>
</dbReference>
<accession>A0ABY1KNY5</accession>
<dbReference type="InterPro" id="IPR005467">
    <property type="entry name" value="His_kinase_dom"/>
</dbReference>
<dbReference type="InterPro" id="IPR003594">
    <property type="entry name" value="HATPase_dom"/>
</dbReference>
<evidence type="ECO:0000256" key="1">
    <source>
        <dbReference type="ARBA" id="ARBA00000085"/>
    </source>
</evidence>
<dbReference type="SMART" id="SM00387">
    <property type="entry name" value="HATPase_c"/>
    <property type="match status" value="1"/>
</dbReference>
<evidence type="ECO:0000259" key="10">
    <source>
        <dbReference type="PROSITE" id="PS50109"/>
    </source>
</evidence>
<keyword evidence="5" id="KW-0418">Kinase</keyword>
<name>A0ABY1KNY5_9FLAO</name>
<dbReference type="InterPro" id="IPR003661">
    <property type="entry name" value="HisK_dim/P_dom"/>
</dbReference>
<dbReference type="InterPro" id="IPR036890">
    <property type="entry name" value="HATPase_C_sf"/>
</dbReference>
<organism evidence="11 12">
    <name type="scientific">Zobellia uliginosa</name>
    <dbReference type="NCBI Taxonomy" id="143224"/>
    <lineage>
        <taxon>Bacteria</taxon>
        <taxon>Pseudomonadati</taxon>
        <taxon>Bacteroidota</taxon>
        <taxon>Flavobacteriia</taxon>
        <taxon>Flavobacteriales</taxon>
        <taxon>Flavobacteriaceae</taxon>
        <taxon>Zobellia</taxon>
    </lineage>
</organism>
<dbReference type="PANTHER" id="PTHR43711:SF31">
    <property type="entry name" value="HISTIDINE KINASE"/>
    <property type="match status" value="1"/>
</dbReference>
<comment type="caution">
    <text evidence="11">The sequence shown here is derived from an EMBL/GenBank/DDBJ whole genome shotgun (WGS) entry which is preliminary data.</text>
</comment>
<evidence type="ECO:0000256" key="3">
    <source>
        <dbReference type="ARBA" id="ARBA00022553"/>
    </source>
</evidence>
<dbReference type="InterPro" id="IPR004358">
    <property type="entry name" value="Sig_transdc_His_kin-like_C"/>
</dbReference>
<dbReference type="InterPro" id="IPR050736">
    <property type="entry name" value="Sensor_HK_Regulatory"/>
</dbReference>
<keyword evidence="6" id="KW-0902">Two-component regulatory system</keyword>
<feature type="repeat" description="TPR" evidence="7">
    <location>
        <begin position="102"/>
        <end position="135"/>
    </location>
</feature>
<dbReference type="Pfam" id="PF13424">
    <property type="entry name" value="TPR_12"/>
    <property type="match status" value="2"/>
</dbReference>
<dbReference type="PANTHER" id="PTHR43711">
    <property type="entry name" value="TWO-COMPONENT HISTIDINE KINASE"/>
    <property type="match status" value="1"/>
</dbReference>
<feature type="domain" description="Histidine kinase" evidence="10">
    <location>
        <begin position="473"/>
        <end position="689"/>
    </location>
</feature>
<keyword evidence="9" id="KW-0812">Transmembrane</keyword>